<reference evidence="1" key="1">
    <citation type="journal article" date="2020" name="J. Eukaryot. Microbiol.">
        <title>De novo Sequencing, Assembly and Annotation of the Transcriptome for the Free-Living Testate Amoeba Arcella intermedia.</title>
        <authorList>
            <person name="Ribeiro G.M."/>
            <person name="Porfirio-Sousa A.L."/>
            <person name="Maurer-Alcala X.X."/>
            <person name="Katz L.A."/>
            <person name="Lahr D.J.G."/>
        </authorList>
    </citation>
    <scope>NUCLEOTIDE SEQUENCE</scope>
</reference>
<dbReference type="SUPFAM" id="SSF46934">
    <property type="entry name" value="UBA-like"/>
    <property type="match status" value="1"/>
</dbReference>
<protein>
    <submittedName>
        <fullName evidence="1">Uncharacterized protein</fullName>
    </submittedName>
</protein>
<sequence length="1226" mass="140547">MLWSMLSYKDPLVDEKSLSSWLIQNSILSFIFGASRHVEIIRRSGPIVEFLACIDKLDDSSISLCFDCILKSHSSVATKVLEVLAKAAPFLLPNHISIIVTFLNNFPIENYDSHLVSFIGQMAMAGLKDPQQKMIFFDMIWKLVFDKTQKIELCLHALAHLELLIVLPDFSQYREDRIWQLIEYSKQDISSAGISYQLLLRLILSYPRNMDIAQPQNQASYSQEYIAMKIQMKHSFLEFLFEEYEKFKQLSMQIAQNPEIQAYDLDYQLLAGRMSYYYEIRNRHNILDVLLYLLSDQEQLSLTSSVEGWDRSFLRLWNLSVVNPLTLKERESAVTWFIRLREKRHPQDKHLALSNSATSYLFTKILNYPPQLYDLTTYSCFQLYFCYANVLKESMSWVAAPGSPNGGPFGHFLVKDRSLIGYDTLWNIFLNTQNNQVVEASMKFLNQLHECLHPDLKNEFGLQTLREDFISRCLEKLKESHIYFTKARKEEVDANQLETIKRRIERCLTLFLHQASIGQSSERHSSETNSNKPITIVVINTITKEDLFGTGRYKVDNDPQRLIKDEIVSSFIEIPVNEGAWNAPPFGVKEFEIRTHTQVTVGDIRKMIWEKLMSCEEMKSSGKKIVEDDLILKIQDHSDFDPSGDPKEVQKTLITQKLSQLNLLSGQKVYVHITPTLEGRETSMKARGVSKQANKVQLDAPLPADANEKIKVILDLYPIEREVAIFALRRKNWDTNQTANELYERLSDVVVEATKAGVFNNAEAPPPSQNQSNEIDKTSPSWILASNITLFNSLFGILGIEDVTTQKKVWDLLQTIPTAFHIRDSLFIITSKPIWDKLFDENQDTFKLLYNIQAIDNYLFSHTNPDWAAFFISTGGLNHLVKTFSSFAHGLLRNEHRSILLYNFECVARIMKILSFCISICIGDNNSWSTHASLIDSVRNLISHSTDQYWCQDKGVISDLIETLISVLSYSTNTQQSLESPDTDFWLSAIINYNFSFMELLCKSSTTNLLALKTLSNLSQSFQQVIKYLLFYSSLSVRDETSTGLFTLLFAVHQHEKAVPESITEFLVDCEPVFPQDLERSVWGIAGEYYELLVDLLDAGIGKQNTKLNEKLKKKVVLLLDEIMKRPIFEEGQHLDVDHVLRGKVMFLEVLLKRDISFAQEIPQELLKSGKLVSELCNDFLFTTRVESADSVVTRRSAGAKCKSRSSRVAAFDLVVELCKISPEIV</sequence>
<proteinExistence type="predicted"/>
<evidence type="ECO:0000313" key="1">
    <source>
        <dbReference type="EMBL" id="NDV29094.1"/>
    </source>
</evidence>
<name>A0A6B2KWC4_9EUKA</name>
<organism evidence="1">
    <name type="scientific">Arcella intermedia</name>
    <dbReference type="NCBI Taxonomy" id="1963864"/>
    <lineage>
        <taxon>Eukaryota</taxon>
        <taxon>Amoebozoa</taxon>
        <taxon>Tubulinea</taxon>
        <taxon>Elardia</taxon>
        <taxon>Arcellinida</taxon>
        <taxon>Sphaerothecina</taxon>
        <taxon>Arcellidae</taxon>
        <taxon>Arcella</taxon>
    </lineage>
</organism>
<dbReference type="AlphaFoldDB" id="A0A6B2KWC4"/>
<dbReference type="EMBL" id="GIBP01000125">
    <property type="protein sequence ID" value="NDV29094.1"/>
    <property type="molecule type" value="Transcribed_RNA"/>
</dbReference>
<dbReference type="InterPro" id="IPR009060">
    <property type="entry name" value="UBA-like_sf"/>
</dbReference>
<accession>A0A6B2KWC4</accession>